<sequence length="185" mass="20669">MDDSKTALSELGENEAAWHVVWTRSNCEHLVSDLLEAKGYEVFLPLIEEWRMPTKTNSGRPVGLASNPMFKGYLFVKHCIDREAFLDISNTRGVAHLLGSRWNALARVPEEEIQSIKCLMNSQLPLMPHPYLEKGDKVLITRGMLANTNGILTEKSNEKGIFVVSISLLKSSVAVSVDYNDLIPV</sequence>
<dbReference type="AlphaFoldDB" id="A0A7W4W6N1"/>
<comment type="caution">
    <text evidence="5">The sequence shown here is derived from an EMBL/GenBank/DDBJ whole genome shotgun (WGS) entry which is preliminary data.</text>
</comment>
<accession>A0A7W4W6N1</accession>
<evidence type="ECO:0000256" key="3">
    <source>
        <dbReference type="ARBA" id="ARBA00023163"/>
    </source>
</evidence>
<proteinExistence type="predicted"/>
<keyword evidence="1" id="KW-0889">Transcription antitermination</keyword>
<dbReference type="Proteomes" id="UP000537130">
    <property type="component" value="Unassembled WGS sequence"/>
</dbReference>
<organism evidence="5 6">
    <name type="scientific">Litorivivens lipolytica</name>
    <dbReference type="NCBI Taxonomy" id="1524264"/>
    <lineage>
        <taxon>Bacteria</taxon>
        <taxon>Pseudomonadati</taxon>
        <taxon>Pseudomonadota</taxon>
        <taxon>Gammaproteobacteria</taxon>
        <taxon>Litorivivens</taxon>
    </lineage>
</organism>
<dbReference type="InterPro" id="IPR036735">
    <property type="entry name" value="NGN_dom_sf"/>
</dbReference>
<evidence type="ECO:0000313" key="5">
    <source>
        <dbReference type="EMBL" id="MBB3047817.1"/>
    </source>
</evidence>
<name>A0A7W4W6N1_9GAMM</name>
<dbReference type="InterPro" id="IPR008991">
    <property type="entry name" value="Translation_prot_SH3-like_sf"/>
</dbReference>
<dbReference type="PANTHER" id="PTHR30265:SF4">
    <property type="entry name" value="KOW MOTIF FAMILY PROTEIN, EXPRESSED"/>
    <property type="match status" value="1"/>
</dbReference>
<gene>
    <name evidence="5" type="ORF">FHR99_002083</name>
</gene>
<dbReference type="InterPro" id="IPR043425">
    <property type="entry name" value="NusG-like"/>
</dbReference>
<dbReference type="EMBL" id="JACHWY010000002">
    <property type="protein sequence ID" value="MBB3047817.1"/>
    <property type="molecule type" value="Genomic_DNA"/>
</dbReference>
<dbReference type="GO" id="GO:0031564">
    <property type="term" value="P:transcription antitermination"/>
    <property type="evidence" value="ECO:0007669"/>
    <property type="project" value="UniProtKB-KW"/>
</dbReference>
<dbReference type="InterPro" id="IPR006645">
    <property type="entry name" value="NGN-like_dom"/>
</dbReference>
<keyword evidence="3" id="KW-0804">Transcription</keyword>
<dbReference type="RefSeq" id="WP_183410575.1">
    <property type="nucleotide sequence ID" value="NZ_JACHWY010000002.1"/>
</dbReference>
<reference evidence="5 6" key="1">
    <citation type="submission" date="2020-08" db="EMBL/GenBank/DDBJ databases">
        <title>Genomic Encyclopedia of Type Strains, Phase III (KMG-III): the genomes of soil and plant-associated and newly described type strains.</title>
        <authorList>
            <person name="Whitman W."/>
        </authorList>
    </citation>
    <scope>NUCLEOTIDE SEQUENCE [LARGE SCALE GENOMIC DNA]</scope>
    <source>
        <strain evidence="5 6">CECT 8654</strain>
    </source>
</reference>
<dbReference type="PANTHER" id="PTHR30265">
    <property type="entry name" value="RHO-INTERACTING TRANSCRIPTION TERMINATION FACTOR NUSG"/>
    <property type="match status" value="1"/>
</dbReference>
<keyword evidence="6" id="KW-1185">Reference proteome</keyword>
<dbReference type="Pfam" id="PF02357">
    <property type="entry name" value="NusG"/>
    <property type="match status" value="1"/>
</dbReference>
<dbReference type="Gene3D" id="3.30.70.940">
    <property type="entry name" value="NusG, N-terminal domain"/>
    <property type="match status" value="1"/>
</dbReference>
<keyword evidence="2" id="KW-0805">Transcription regulation</keyword>
<evidence type="ECO:0000313" key="6">
    <source>
        <dbReference type="Proteomes" id="UP000537130"/>
    </source>
</evidence>
<protein>
    <submittedName>
        <fullName evidence="5">Transcription antitermination factor NusG</fullName>
    </submittedName>
</protein>
<dbReference type="SUPFAM" id="SSF82679">
    <property type="entry name" value="N-utilization substance G protein NusG, N-terminal domain"/>
    <property type="match status" value="1"/>
</dbReference>
<evidence type="ECO:0000256" key="2">
    <source>
        <dbReference type="ARBA" id="ARBA00023015"/>
    </source>
</evidence>
<dbReference type="SUPFAM" id="SSF50104">
    <property type="entry name" value="Translation proteins SH3-like domain"/>
    <property type="match status" value="1"/>
</dbReference>
<feature type="domain" description="NusG-like N-terminal" evidence="4">
    <location>
        <begin position="17"/>
        <end position="116"/>
    </location>
</feature>
<evidence type="ECO:0000256" key="1">
    <source>
        <dbReference type="ARBA" id="ARBA00022814"/>
    </source>
</evidence>
<evidence type="ECO:0000259" key="4">
    <source>
        <dbReference type="Pfam" id="PF02357"/>
    </source>
</evidence>
<dbReference type="GO" id="GO:0006354">
    <property type="term" value="P:DNA-templated transcription elongation"/>
    <property type="evidence" value="ECO:0007669"/>
    <property type="project" value="InterPro"/>
</dbReference>